<comment type="caution">
    <text evidence="2">The sequence shown here is derived from an EMBL/GenBank/DDBJ whole genome shotgun (WGS) entry which is preliminary data.</text>
</comment>
<feature type="transmembrane region" description="Helical" evidence="1">
    <location>
        <begin position="235"/>
        <end position="255"/>
    </location>
</feature>
<dbReference type="GO" id="GO:0005886">
    <property type="term" value="C:plasma membrane"/>
    <property type="evidence" value="ECO:0007669"/>
    <property type="project" value="UniProtKB-SubCell"/>
</dbReference>
<feature type="transmembrane region" description="Helical" evidence="1">
    <location>
        <begin position="128"/>
        <end position="152"/>
    </location>
</feature>
<protein>
    <submittedName>
        <fullName evidence="2">ABC-2 family transporter</fullName>
    </submittedName>
</protein>
<keyword evidence="1" id="KW-0812">Transmembrane</keyword>
<accession>A0A543HGR7</accession>
<evidence type="ECO:0000313" key="3">
    <source>
        <dbReference type="Proteomes" id="UP000316747"/>
    </source>
</evidence>
<name>A0A543HGR7_9MICO</name>
<dbReference type="GO" id="GO:0140359">
    <property type="term" value="F:ABC-type transporter activity"/>
    <property type="evidence" value="ECO:0007669"/>
    <property type="project" value="InterPro"/>
</dbReference>
<keyword evidence="1" id="KW-0472">Membrane</keyword>
<dbReference type="AlphaFoldDB" id="A0A543HGR7"/>
<evidence type="ECO:0000313" key="2">
    <source>
        <dbReference type="EMBL" id="TQM57531.1"/>
    </source>
</evidence>
<dbReference type="Proteomes" id="UP000316747">
    <property type="component" value="Unassembled WGS sequence"/>
</dbReference>
<evidence type="ECO:0000256" key="1">
    <source>
        <dbReference type="SAM" id="Phobius"/>
    </source>
</evidence>
<feature type="transmembrane region" description="Helical" evidence="1">
    <location>
        <begin position="209"/>
        <end position="229"/>
    </location>
</feature>
<proteinExistence type="predicted"/>
<dbReference type="EMBL" id="VFPM01000004">
    <property type="protein sequence ID" value="TQM57531.1"/>
    <property type="molecule type" value="Genomic_DNA"/>
</dbReference>
<dbReference type="PANTHER" id="PTHR43471:SF1">
    <property type="entry name" value="ABC TRANSPORTER PERMEASE PROTEIN NOSY-RELATED"/>
    <property type="match status" value="1"/>
</dbReference>
<dbReference type="Pfam" id="PF12679">
    <property type="entry name" value="ABC2_membrane_2"/>
    <property type="match status" value="1"/>
</dbReference>
<keyword evidence="3" id="KW-1185">Reference proteome</keyword>
<feature type="transmembrane region" description="Helical" evidence="1">
    <location>
        <begin position="23"/>
        <end position="46"/>
    </location>
</feature>
<dbReference type="PANTHER" id="PTHR43471">
    <property type="entry name" value="ABC TRANSPORTER PERMEASE"/>
    <property type="match status" value="1"/>
</dbReference>
<feature type="transmembrane region" description="Helical" evidence="1">
    <location>
        <begin position="172"/>
        <end position="197"/>
    </location>
</feature>
<gene>
    <name evidence="2" type="ORF">FBY41_4359</name>
</gene>
<keyword evidence="1" id="KW-1133">Transmembrane helix</keyword>
<sequence>MKGGTIWTIAAKDLRESTATGQVLAPVAIVPFVFVVLYPVGLLLALRSMSPADAHDLVSKIPTSAFPGTGELTVQGQAAYISTVYLFAGFFLIIPTMVAVVLAANSFAGEKERHTLEGVLYTPVTDTALVVGKIVGAALPAVVISWVCFGVYTTLVNILGNPLVGHWYFPTLNWWVLMVLLVPAVSVFVTACVVWVSARVSSYQSANSIAGFAVLPLILLVVGQATGVMLLGPGFFAVLGLVLVVVDVVMMRWIITTFDRERVVASFL</sequence>
<reference evidence="2 3" key="1">
    <citation type="submission" date="2019-06" db="EMBL/GenBank/DDBJ databases">
        <title>Genome sequencing of plant associated microbes to promote plant fitness in Sorghum bicolor and Oryza sativa.</title>
        <authorList>
            <person name="Coleman-Derr D."/>
        </authorList>
    </citation>
    <scope>NUCLEOTIDE SEQUENCE [LARGE SCALE GENOMIC DNA]</scope>
    <source>
        <strain evidence="2 3">KV-663</strain>
    </source>
</reference>
<organism evidence="2 3">
    <name type="scientific">Humibacillus xanthopallidus</name>
    <dbReference type="NCBI Taxonomy" id="412689"/>
    <lineage>
        <taxon>Bacteria</taxon>
        <taxon>Bacillati</taxon>
        <taxon>Actinomycetota</taxon>
        <taxon>Actinomycetes</taxon>
        <taxon>Micrococcales</taxon>
        <taxon>Intrasporangiaceae</taxon>
        <taxon>Humibacillus</taxon>
    </lineage>
</organism>
<dbReference type="OrthoDB" id="157137at2"/>
<dbReference type="RefSeq" id="WP_141847048.1">
    <property type="nucleotide sequence ID" value="NZ_VFPM01000004.1"/>
</dbReference>
<feature type="transmembrane region" description="Helical" evidence="1">
    <location>
        <begin position="84"/>
        <end position="107"/>
    </location>
</feature>